<dbReference type="InterPro" id="IPR043325">
    <property type="entry name" value="LTSS"/>
</dbReference>
<keyword evidence="5" id="KW-0336">GPI-anchor</keyword>
<dbReference type="GO" id="GO:0098552">
    <property type="term" value="C:side of membrane"/>
    <property type="evidence" value="ECO:0007669"/>
    <property type="project" value="UniProtKB-KW"/>
</dbReference>
<comment type="similarity">
    <text evidence="2">Belongs to the plant LTP family.</text>
</comment>
<feature type="signal peptide" evidence="12">
    <location>
        <begin position="1"/>
        <end position="23"/>
    </location>
</feature>
<accession>A0ABD3D0I2</accession>
<evidence type="ECO:0000256" key="12">
    <source>
        <dbReference type="SAM" id="SignalP"/>
    </source>
</evidence>
<keyword evidence="3" id="KW-0813">Transport</keyword>
<feature type="chain" id="PRO_5044861870" description="Bifunctional inhibitor/plant lipid transfer protein/seed storage helical domain-containing protein" evidence="12">
    <location>
        <begin position="24"/>
        <end position="175"/>
    </location>
</feature>
<proteinExistence type="inferred from homology"/>
<reference evidence="15" key="1">
    <citation type="journal article" date="2024" name="IScience">
        <title>Strigolactones Initiate the Formation of Haustorium-like Structures in Castilleja.</title>
        <authorList>
            <person name="Buerger M."/>
            <person name="Peterson D."/>
            <person name="Chory J."/>
        </authorList>
    </citation>
    <scope>NUCLEOTIDE SEQUENCE [LARGE SCALE GENOMIC DNA]</scope>
</reference>
<keyword evidence="4" id="KW-1003">Cell membrane</keyword>
<comment type="subcellular location">
    <subcellularLocation>
        <location evidence="1">Cell membrane</location>
        <topology evidence="1">Lipid-anchor</topology>
        <topology evidence="1">GPI-anchor</topology>
    </subcellularLocation>
</comment>
<dbReference type="PRINTS" id="PR00382">
    <property type="entry name" value="LIPIDTRNSFER"/>
</dbReference>
<dbReference type="Pfam" id="PF14368">
    <property type="entry name" value="LTP_2"/>
    <property type="match status" value="1"/>
</dbReference>
<dbReference type="EMBL" id="JAVIJP010000027">
    <property type="protein sequence ID" value="KAL3635309.1"/>
    <property type="molecule type" value="Genomic_DNA"/>
</dbReference>
<dbReference type="CDD" id="cd00010">
    <property type="entry name" value="AAI_LTSS"/>
    <property type="match status" value="1"/>
</dbReference>
<evidence type="ECO:0000256" key="7">
    <source>
        <dbReference type="ARBA" id="ARBA00023121"/>
    </source>
</evidence>
<evidence type="ECO:0000256" key="5">
    <source>
        <dbReference type="ARBA" id="ARBA00022622"/>
    </source>
</evidence>
<evidence type="ECO:0000256" key="2">
    <source>
        <dbReference type="ARBA" id="ARBA00009748"/>
    </source>
</evidence>
<name>A0ABD3D0I2_9LAMI</name>
<evidence type="ECO:0000256" key="10">
    <source>
        <dbReference type="ARBA" id="ARBA00023288"/>
    </source>
</evidence>
<keyword evidence="15" id="KW-1185">Reference proteome</keyword>
<comment type="caution">
    <text evidence="14">The sequence shown here is derived from an EMBL/GenBank/DDBJ whole genome shotgun (WGS) entry which is preliminary data.</text>
</comment>
<dbReference type="InterPro" id="IPR036312">
    <property type="entry name" value="Bifun_inhib/LTP/seed_sf"/>
</dbReference>
<evidence type="ECO:0000259" key="13">
    <source>
        <dbReference type="SMART" id="SM00499"/>
    </source>
</evidence>
<sequence length="175" mass="18169">MPIICLINELALFFMVFAAAVSAENPAKAPAPAADCQQQLMSLTSCLSYVMKGSIRTEPERPCCEGLSTVLATTNGPMCLCGSFDASGLQGVQVNASRALSLPKDCSITNYPSAAECRSLKKLDVPPPSSTVVENPPAADDTAANPGSSVSSSPIVCSVKLLIRTAPAIAVLFIY</sequence>
<feature type="domain" description="Bifunctional inhibitor/plant lipid transfer protein/seed storage helical" evidence="13">
    <location>
        <begin position="36"/>
        <end position="117"/>
    </location>
</feature>
<dbReference type="InterPro" id="IPR000528">
    <property type="entry name" value="Plant_nsLTP"/>
</dbReference>
<evidence type="ECO:0000256" key="3">
    <source>
        <dbReference type="ARBA" id="ARBA00022448"/>
    </source>
</evidence>
<keyword evidence="5" id="KW-0472">Membrane</keyword>
<evidence type="ECO:0000256" key="1">
    <source>
        <dbReference type="ARBA" id="ARBA00004609"/>
    </source>
</evidence>
<organism evidence="14 15">
    <name type="scientific">Castilleja foliolosa</name>
    <dbReference type="NCBI Taxonomy" id="1961234"/>
    <lineage>
        <taxon>Eukaryota</taxon>
        <taxon>Viridiplantae</taxon>
        <taxon>Streptophyta</taxon>
        <taxon>Embryophyta</taxon>
        <taxon>Tracheophyta</taxon>
        <taxon>Spermatophyta</taxon>
        <taxon>Magnoliopsida</taxon>
        <taxon>eudicotyledons</taxon>
        <taxon>Gunneridae</taxon>
        <taxon>Pentapetalae</taxon>
        <taxon>asterids</taxon>
        <taxon>lamiids</taxon>
        <taxon>Lamiales</taxon>
        <taxon>Orobanchaceae</taxon>
        <taxon>Pedicularideae</taxon>
        <taxon>Castillejinae</taxon>
        <taxon>Castilleja</taxon>
    </lineage>
</organism>
<evidence type="ECO:0000313" key="14">
    <source>
        <dbReference type="EMBL" id="KAL3635309.1"/>
    </source>
</evidence>
<dbReference type="Proteomes" id="UP001632038">
    <property type="component" value="Unassembled WGS sequence"/>
</dbReference>
<evidence type="ECO:0000256" key="9">
    <source>
        <dbReference type="ARBA" id="ARBA00023180"/>
    </source>
</evidence>
<feature type="compositionally biased region" description="Low complexity" evidence="11">
    <location>
        <begin position="135"/>
        <end position="152"/>
    </location>
</feature>
<gene>
    <name evidence="14" type="ORF">CASFOL_019856</name>
</gene>
<dbReference type="SUPFAM" id="SSF47699">
    <property type="entry name" value="Bifunctional inhibitor/lipid-transfer protein/seed storage 2S albumin"/>
    <property type="match status" value="1"/>
</dbReference>
<keyword evidence="8" id="KW-1015">Disulfide bond</keyword>
<evidence type="ECO:0000256" key="11">
    <source>
        <dbReference type="SAM" id="MobiDB-lite"/>
    </source>
</evidence>
<dbReference type="AlphaFoldDB" id="A0ABD3D0I2"/>
<feature type="region of interest" description="Disordered" evidence="11">
    <location>
        <begin position="126"/>
        <end position="152"/>
    </location>
</feature>
<evidence type="ECO:0000256" key="8">
    <source>
        <dbReference type="ARBA" id="ARBA00023157"/>
    </source>
</evidence>
<dbReference type="Gene3D" id="1.10.110.10">
    <property type="entry name" value="Plant lipid-transfer and hydrophobic proteins"/>
    <property type="match status" value="1"/>
</dbReference>
<evidence type="ECO:0000256" key="4">
    <source>
        <dbReference type="ARBA" id="ARBA00022475"/>
    </source>
</evidence>
<dbReference type="SMART" id="SM00499">
    <property type="entry name" value="AAI"/>
    <property type="match status" value="1"/>
</dbReference>
<dbReference type="GO" id="GO:0008289">
    <property type="term" value="F:lipid binding"/>
    <property type="evidence" value="ECO:0007669"/>
    <property type="project" value="UniProtKB-KW"/>
</dbReference>
<evidence type="ECO:0000313" key="15">
    <source>
        <dbReference type="Proteomes" id="UP001632038"/>
    </source>
</evidence>
<protein>
    <recommendedName>
        <fullName evidence="13">Bifunctional inhibitor/plant lipid transfer protein/seed storage helical domain-containing protein</fullName>
    </recommendedName>
</protein>
<keyword evidence="7" id="KW-0446">Lipid-binding</keyword>
<keyword evidence="10" id="KW-0449">Lipoprotein</keyword>
<dbReference type="InterPro" id="IPR016140">
    <property type="entry name" value="Bifunc_inhib/LTP/seed_store"/>
</dbReference>
<dbReference type="GO" id="GO:0005886">
    <property type="term" value="C:plasma membrane"/>
    <property type="evidence" value="ECO:0007669"/>
    <property type="project" value="UniProtKB-SubCell"/>
</dbReference>
<keyword evidence="6 12" id="KW-0732">Signal</keyword>
<keyword evidence="9" id="KW-0325">Glycoprotein</keyword>
<dbReference type="PANTHER" id="PTHR33044">
    <property type="entry name" value="BIFUNCTIONAL INHIBITOR/LIPID-TRANSFER PROTEIN/SEED STORAGE 2S ALBUMIN SUPERFAMILY PROTEIN-RELATED"/>
    <property type="match status" value="1"/>
</dbReference>
<evidence type="ECO:0000256" key="6">
    <source>
        <dbReference type="ARBA" id="ARBA00022729"/>
    </source>
</evidence>